<name>A0A7S0CLT1_9STRA</name>
<keyword evidence="3" id="KW-0539">Nucleus</keyword>
<dbReference type="AlphaFoldDB" id="A0A7S0CLT1"/>
<accession>A0A7S0CLT1</accession>
<proteinExistence type="predicted"/>
<dbReference type="GO" id="GO:0003677">
    <property type="term" value="F:DNA binding"/>
    <property type="evidence" value="ECO:0007669"/>
    <property type="project" value="TreeGrafter"/>
</dbReference>
<keyword evidence="4" id="KW-0131">Cell cycle</keyword>
<evidence type="ECO:0000256" key="1">
    <source>
        <dbReference type="ARBA" id="ARBA00022618"/>
    </source>
</evidence>
<dbReference type="PANTHER" id="PTHR18937">
    <property type="entry name" value="STRUCTURAL MAINTENANCE OF CHROMOSOMES SMC FAMILY MEMBER"/>
    <property type="match status" value="1"/>
</dbReference>
<dbReference type="GO" id="GO:0051301">
    <property type="term" value="P:cell division"/>
    <property type="evidence" value="ECO:0007669"/>
    <property type="project" value="UniProtKB-KW"/>
</dbReference>
<keyword evidence="2" id="KW-0498">Mitosis</keyword>
<dbReference type="GO" id="GO:0008278">
    <property type="term" value="C:cohesin complex"/>
    <property type="evidence" value="ECO:0007669"/>
    <property type="project" value="TreeGrafter"/>
</dbReference>
<dbReference type="EMBL" id="HBEL01051030">
    <property type="protein sequence ID" value="CAD8427248.1"/>
    <property type="molecule type" value="Transcribed_RNA"/>
</dbReference>
<gene>
    <name evidence="6" type="ORF">PINE0816_LOCUS23413</name>
</gene>
<evidence type="ECO:0000256" key="5">
    <source>
        <dbReference type="SAM" id="Coils"/>
    </source>
</evidence>
<evidence type="ECO:0000256" key="4">
    <source>
        <dbReference type="ARBA" id="ARBA00023306"/>
    </source>
</evidence>
<keyword evidence="5" id="KW-0175">Coiled coil</keyword>
<dbReference type="PANTHER" id="PTHR18937:SF12">
    <property type="entry name" value="STRUCTURAL MAINTENANCE OF CHROMOSOMES PROTEIN"/>
    <property type="match status" value="1"/>
</dbReference>
<sequence>MHSSCKTARISLVLGFCSKMRVVLQNISGSFELKEEYDRLMREKEGAEQETAFACNCQKGYKSERKQLKEQKDEAARFDARLRDKARLWTEFYLWQLFHIQANMEEVSSTTQNLQEESQEMEEAKFQKSVWYIASACDSFVLGNAGVESKRNHAFMR</sequence>
<dbReference type="GO" id="GO:0005634">
    <property type="term" value="C:nucleus"/>
    <property type="evidence" value="ECO:0007669"/>
    <property type="project" value="TreeGrafter"/>
</dbReference>
<evidence type="ECO:0000256" key="3">
    <source>
        <dbReference type="ARBA" id="ARBA00023242"/>
    </source>
</evidence>
<protein>
    <submittedName>
        <fullName evidence="6">Uncharacterized protein</fullName>
    </submittedName>
</protein>
<evidence type="ECO:0000256" key="2">
    <source>
        <dbReference type="ARBA" id="ARBA00022776"/>
    </source>
</evidence>
<dbReference type="GO" id="GO:0007062">
    <property type="term" value="P:sister chromatid cohesion"/>
    <property type="evidence" value="ECO:0007669"/>
    <property type="project" value="TreeGrafter"/>
</dbReference>
<keyword evidence="1" id="KW-0132">Cell division</keyword>
<feature type="coiled-coil region" evidence="5">
    <location>
        <begin position="30"/>
        <end position="127"/>
    </location>
</feature>
<evidence type="ECO:0000313" key="6">
    <source>
        <dbReference type="EMBL" id="CAD8427248.1"/>
    </source>
</evidence>
<reference evidence="6" key="1">
    <citation type="submission" date="2021-01" db="EMBL/GenBank/DDBJ databases">
        <authorList>
            <person name="Corre E."/>
            <person name="Pelletier E."/>
            <person name="Niang G."/>
            <person name="Scheremetjew M."/>
            <person name="Finn R."/>
            <person name="Kale V."/>
            <person name="Holt S."/>
            <person name="Cochrane G."/>
            <person name="Meng A."/>
            <person name="Brown T."/>
            <person name="Cohen L."/>
        </authorList>
    </citation>
    <scope>NUCLEOTIDE SEQUENCE</scope>
    <source>
        <strain evidence="6">CCAP1064/1</strain>
    </source>
</reference>
<organism evidence="6">
    <name type="scientific">Proboscia inermis</name>
    <dbReference type="NCBI Taxonomy" id="420281"/>
    <lineage>
        <taxon>Eukaryota</taxon>
        <taxon>Sar</taxon>
        <taxon>Stramenopiles</taxon>
        <taxon>Ochrophyta</taxon>
        <taxon>Bacillariophyta</taxon>
        <taxon>Coscinodiscophyceae</taxon>
        <taxon>Rhizosoleniophycidae</taxon>
        <taxon>Rhizosoleniales</taxon>
        <taxon>Rhizosoleniaceae</taxon>
        <taxon>Proboscia</taxon>
    </lineage>
</organism>